<dbReference type="EMBL" id="JAGSOJ010000004">
    <property type="protein sequence ID" value="MCM1991836.1"/>
    <property type="molecule type" value="Genomic_DNA"/>
</dbReference>
<evidence type="ECO:0000313" key="4">
    <source>
        <dbReference type="Proteomes" id="UP001056429"/>
    </source>
</evidence>
<feature type="chain" id="PRO_5039927504" description="Lipoprotein" evidence="2">
    <location>
        <begin position="22"/>
        <end position="188"/>
    </location>
</feature>
<gene>
    <name evidence="3" type="ORF">KDK92_19020</name>
</gene>
<feature type="region of interest" description="Disordered" evidence="1">
    <location>
        <begin position="38"/>
        <end position="97"/>
    </location>
</feature>
<organism evidence="3 4">
    <name type="scientific">Oceanirhabdus seepicola</name>
    <dbReference type="NCBI Taxonomy" id="2828781"/>
    <lineage>
        <taxon>Bacteria</taxon>
        <taxon>Bacillati</taxon>
        <taxon>Bacillota</taxon>
        <taxon>Clostridia</taxon>
        <taxon>Eubacteriales</taxon>
        <taxon>Clostridiaceae</taxon>
        <taxon>Oceanirhabdus</taxon>
    </lineage>
</organism>
<dbReference type="Proteomes" id="UP001056429">
    <property type="component" value="Unassembled WGS sequence"/>
</dbReference>
<evidence type="ECO:0000256" key="1">
    <source>
        <dbReference type="SAM" id="MobiDB-lite"/>
    </source>
</evidence>
<sequence>MNRKKIIVLATALIISTLAFVGCGKTNNDNTLNKEKAKVEDTTKKDTDKKDIQKENNKEDNKENVKIEDGEVEKVEESEKVGETDTELGKEDSSESEEVKLKEYDAVATIDPLMFGANVTVTCEDSEIATYKIFTEIDGKMEPLHNDKIAIGEVAKELFPAKEGQTVVVKFFDANGTLLGESETTLVI</sequence>
<evidence type="ECO:0000256" key="2">
    <source>
        <dbReference type="SAM" id="SignalP"/>
    </source>
</evidence>
<protein>
    <recommendedName>
        <fullName evidence="5">Lipoprotein</fullName>
    </recommendedName>
</protein>
<keyword evidence="2" id="KW-0732">Signal</keyword>
<name>A0A9J6P6F9_9CLOT</name>
<reference evidence="3" key="2">
    <citation type="submission" date="2021-04" db="EMBL/GenBank/DDBJ databases">
        <authorList>
            <person name="Dong X."/>
        </authorList>
    </citation>
    <scope>NUCLEOTIDE SEQUENCE</scope>
    <source>
        <strain evidence="3">ZWT</strain>
    </source>
</reference>
<dbReference type="PROSITE" id="PS51257">
    <property type="entry name" value="PROKAR_LIPOPROTEIN"/>
    <property type="match status" value="1"/>
</dbReference>
<keyword evidence="4" id="KW-1185">Reference proteome</keyword>
<evidence type="ECO:0008006" key="5">
    <source>
        <dbReference type="Google" id="ProtNLM"/>
    </source>
</evidence>
<evidence type="ECO:0000313" key="3">
    <source>
        <dbReference type="EMBL" id="MCM1991836.1"/>
    </source>
</evidence>
<dbReference type="RefSeq" id="WP_250860972.1">
    <property type="nucleotide sequence ID" value="NZ_JAGSOJ010000004.1"/>
</dbReference>
<comment type="caution">
    <text evidence="3">The sequence shown here is derived from an EMBL/GenBank/DDBJ whole genome shotgun (WGS) entry which is preliminary data.</text>
</comment>
<feature type="signal peptide" evidence="2">
    <location>
        <begin position="1"/>
        <end position="21"/>
    </location>
</feature>
<proteinExistence type="predicted"/>
<reference evidence="3" key="1">
    <citation type="journal article" date="2021" name="mSystems">
        <title>Bacteria and Archaea Synergistically Convert Glycine Betaine to Biogenic Methane in the Formosa Cold Seep of the South China Sea.</title>
        <authorList>
            <person name="Li L."/>
            <person name="Zhang W."/>
            <person name="Zhang S."/>
            <person name="Song L."/>
            <person name="Sun Q."/>
            <person name="Zhang H."/>
            <person name="Xiang H."/>
            <person name="Dong X."/>
        </authorList>
    </citation>
    <scope>NUCLEOTIDE SEQUENCE</scope>
    <source>
        <strain evidence="3">ZWT</strain>
    </source>
</reference>
<accession>A0A9J6P6F9</accession>
<dbReference type="AlphaFoldDB" id="A0A9J6P6F9"/>